<name>A0A834MNL1_RHYFE</name>
<dbReference type="EMBL" id="JAACXV010000042">
    <property type="protein sequence ID" value="KAF7285854.1"/>
    <property type="molecule type" value="Genomic_DNA"/>
</dbReference>
<evidence type="ECO:0000313" key="2">
    <source>
        <dbReference type="EMBL" id="KAF7285854.1"/>
    </source>
</evidence>
<gene>
    <name evidence="2" type="ORF">GWI33_009531</name>
</gene>
<feature type="compositionally biased region" description="Pro residues" evidence="1">
    <location>
        <begin position="34"/>
        <end position="50"/>
    </location>
</feature>
<protein>
    <submittedName>
        <fullName evidence="2">Uncharacterized protein</fullName>
    </submittedName>
</protein>
<evidence type="ECO:0000256" key="1">
    <source>
        <dbReference type="SAM" id="MobiDB-lite"/>
    </source>
</evidence>
<reference evidence="2" key="1">
    <citation type="submission" date="2020-08" db="EMBL/GenBank/DDBJ databases">
        <title>Genome sequencing and assembly of the red palm weevil Rhynchophorus ferrugineus.</title>
        <authorList>
            <person name="Dias G.B."/>
            <person name="Bergman C.M."/>
            <person name="Manee M."/>
        </authorList>
    </citation>
    <scope>NUCLEOTIDE SEQUENCE</scope>
    <source>
        <strain evidence="2">AA-2017</strain>
        <tissue evidence="2">Whole larva</tissue>
    </source>
</reference>
<sequence>MTLSPKKPESPLTRRLLNNNRTPEKTRPLEISPTPTPYLLPPPPSSPPRNPAIHHLDYPCRRTSWPRTCRYLHRRRRTGEEETRKRTRASGRGGSPVQDAFPSSTLSHPYQRRAEIVTASVISGGCLSVALWCLSGGNGDRPSD</sequence>
<dbReference type="AlphaFoldDB" id="A0A834MNL1"/>
<accession>A0A834MNL1</accession>
<comment type="caution">
    <text evidence="2">The sequence shown here is derived from an EMBL/GenBank/DDBJ whole genome shotgun (WGS) entry which is preliminary data.</text>
</comment>
<organism evidence="2 3">
    <name type="scientific">Rhynchophorus ferrugineus</name>
    <name type="common">Red palm weevil</name>
    <name type="synonym">Curculio ferrugineus</name>
    <dbReference type="NCBI Taxonomy" id="354439"/>
    <lineage>
        <taxon>Eukaryota</taxon>
        <taxon>Metazoa</taxon>
        <taxon>Ecdysozoa</taxon>
        <taxon>Arthropoda</taxon>
        <taxon>Hexapoda</taxon>
        <taxon>Insecta</taxon>
        <taxon>Pterygota</taxon>
        <taxon>Neoptera</taxon>
        <taxon>Endopterygota</taxon>
        <taxon>Coleoptera</taxon>
        <taxon>Polyphaga</taxon>
        <taxon>Cucujiformia</taxon>
        <taxon>Curculionidae</taxon>
        <taxon>Dryophthorinae</taxon>
        <taxon>Rhynchophorus</taxon>
    </lineage>
</organism>
<dbReference type="Proteomes" id="UP000625711">
    <property type="component" value="Unassembled WGS sequence"/>
</dbReference>
<feature type="region of interest" description="Disordered" evidence="1">
    <location>
        <begin position="75"/>
        <end position="108"/>
    </location>
</feature>
<feature type="region of interest" description="Disordered" evidence="1">
    <location>
        <begin position="1"/>
        <end position="55"/>
    </location>
</feature>
<proteinExistence type="predicted"/>
<evidence type="ECO:0000313" key="3">
    <source>
        <dbReference type="Proteomes" id="UP000625711"/>
    </source>
</evidence>
<keyword evidence="3" id="KW-1185">Reference proteome</keyword>